<dbReference type="InterPro" id="IPR029229">
    <property type="entry name" value="Alkyl_sulf_C"/>
</dbReference>
<keyword evidence="3" id="KW-0862">Zinc</keyword>
<evidence type="ECO:0000256" key="3">
    <source>
        <dbReference type="ARBA" id="ARBA00022833"/>
    </source>
</evidence>
<dbReference type="Gene3D" id="3.30.1050.10">
    <property type="entry name" value="SCP2 sterol-binding domain"/>
    <property type="match status" value="1"/>
</dbReference>
<dbReference type="InterPro" id="IPR029228">
    <property type="entry name" value="Alkyl_sulf_dimr"/>
</dbReference>
<name>A0ABM8TKB3_9BURK</name>
<dbReference type="InterPro" id="IPR001279">
    <property type="entry name" value="Metallo-B-lactamas"/>
</dbReference>
<dbReference type="PANTHER" id="PTHR43223">
    <property type="entry name" value="ALKYL/ARYL-SULFATASE"/>
    <property type="match status" value="1"/>
</dbReference>
<sequence length="667" mass="73629">MLRKSAALGAALFVMSVMSAIPAFTLSATNAFAAEPSQPGDATAATRQANADVLGRLPFANRQDFEDARRGFIGTIDSGEIRDASGRVIWNLDAYAFLKDDAAPASVNPSLWRQAQLNLNHGLFQVTDHIYQVRGFDLSNMTIVEGNTGVILIDPLLTAETARAALDLYYKHRPKKPVVAVIYTHSHVDHFGGVKGVISEDDVKAGRVKILAPEGFMEEAVSENIYAGNAMSRRAQYMYGPLLPKGVRGQVDAGLGKTVSLGTVTLIPPTDLIQKSGETRTIDGVQMEFQMAPGSEAPSEMLLYFPQWKALCAAEDATHNLHNLYTIRGAQVRDANQWWRALDETADRFGNRTEVIFAQHHWPKWGQREITAFLAKQRDGYKYIHDQSLRLANQGYTMTEIAEMVKLPPSLASQWDLRDYYGTVNHNAKAIYQRYLGWYSGNPADLHPLPPEQSAQRYVQFMGGADKVLEQARKSYAQGDYRWVAEVVKHVVFADPSNQAARRLEADALEQMGYQAESAAWRSAYLMGAYELRNGVPQTASTQTASPDMVRAMSDTMFLDFLAVRVNSDRAAGKQVKINWIQPDTGKRYALSVDNSVFMYRAERQHPDAQVTLTAPRAVLIGTLLGQTTLQAAVGAGQAKVDGDAAALQTLFGMLDKFDPKFEIVAP</sequence>
<dbReference type="PANTHER" id="PTHR43223:SF1">
    <property type="entry name" value="ALKYL_ARYL-SULFATASE BDS1"/>
    <property type="match status" value="1"/>
</dbReference>
<evidence type="ECO:0000313" key="8">
    <source>
        <dbReference type="Proteomes" id="UP000672657"/>
    </source>
</evidence>
<gene>
    <name evidence="7" type="primary">yjcS_2</name>
    <name evidence="7" type="ORF">LMG26411_03897</name>
</gene>
<dbReference type="SUPFAM" id="SSF56281">
    <property type="entry name" value="Metallo-hydrolase/oxidoreductase"/>
    <property type="match status" value="1"/>
</dbReference>
<dbReference type="CDD" id="cd07710">
    <property type="entry name" value="arylsulfatase_Sdsa1-like_MBL-fold"/>
    <property type="match status" value="1"/>
</dbReference>
<evidence type="ECO:0000259" key="6">
    <source>
        <dbReference type="SMART" id="SM00849"/>
    </source>
</evidence>
<proteinExistence type="inferred from homology"/>
<keyword evidence="1" id="KW-0479">Metal-binding</keyword>
<dbReference type="InterPro" id="IPR036866">
    <property type="entry name" value="RibonucZ/Hydroxyglut_hydro"/>
</dbReference>
<dbReference type="InterPro" id="IPR036527">
    <property type="entry name" value="SCP2_sterol-bd_dom_sf"/>
</dbReference>
<protein>
    <submittedName>
        <fullName evidence="7">Alkyl/aryl-sulfatase YjcS</fullName>
        <ecNumber evidence="7">3.1.6.-</ecNumber>
    </submittedName>
</protein>
<keyword evidence="8" id="KW-1185">Reference proteome</keyword>
<dbReference type="Gene3D" id="1.25.40.880">
    <property type="entry name" value="Alkyl sulfatase, dimerisation domain"/>
    <property type="match status" value="1"/>
</dbReference>
<dbReference type="Gene3D" id="3.60.15.30">
    <property type="entry name" value="Metallo-beta-lactamase domain"/>
    <property type="match status" value="1"/>
</dbReference>
<evidence type="ECO:0000256" key="2">
    <source>
        <dbReference type="ARBA" id="ARBA00022801"/>
    </source>
</evidence>
<dbReference type="SMART" id="SM00849">
    <property type="entry name" value="Lactamase_B"/>
    <property type="match status" value="1"/>
</dbReference>
<feature type="signal peptide" evidence="5">
    <location>
        <begin position="1"/>
        <end position="33"/>
    </location>
</feature>
<organism evidence="7 8">
    <name type="scientific">Cupriavidus numazuensis</name>
    <dbReference type="NCBI Taxonomy" id="221992"/>
    <lineage>
        <taxon>Bacteria</taxon>
        <taxon>Pseudomonadati</taxon>
        <taxon>Pseudomonadota</taxon>
        <taxon>Betaproteobacteria</taxon>
        <taxon>Burkholderiales</taxon>
        <taxon>Burkholderiaceae</taxon>
        <taxon>Cupriavidus</taxon>
    </lineage>
</organism>
<comment type="similarity">
    <text evidence="4">Belongs to the metallo-beta-lactamase superfamily. Type III sulfatase family.</text>
</comment>
<feature type="domain" description="Metallo-beta-lactamase" evidence="6">
    <location>
        <begin position="138"/>
        <end position="360"/>
    </location>
</feature>
<dbReference type="EMBL" id="CAJPVI010000024">
    <property type="protein sequence ID" value="CAG2151195.1"/>
    <property type="molecule type" value="Genomic_DNA"/>
</dbReference>
<dbReference type="Pfam" id="PF14864">
    <property type="entry name" value="Alkyl_sulf_C"/>
    <property type="match status" value="1"/>
</dbReference>
<feature type="chain" id="PRO_5045076985" evidence="5">
    <location>
        <begin position="34"/>
        <end position="667"/>
    </location>
</feature>
<dbReference type="RefSeq" id="WP_211954904.1">
    <property type="nucleotide sequence ID" value="NZ_CAJPVI010000024.1"/>
</dbReference>
<dbReference type="GO" id="GO:0016787">
    <property type="term" value="F:hydrolase activity"/>
    <property type="evidence" value="ECO:0007669"/>
    <property type="project" value="UniProtKB-KW"/>
</dbReference>
<evidence type="ECO:0000256" key="5">
    <source>
        <dbReference type="SAM" id="SignalP"/>
    </source>
</evidence>
<dbReference type="Pfam" id="PF00753">
    <property type="entry name" value="Lactamase_B"/>
    <property type="match status" value="1"/>
</dbReference>
<dbReference type="EC" id="3.1.6.-" evidence="7"/>
<dbReference type="InterPro" id="IPR038536">
    <property type="entry name" value="Alkyl/aryl-sulf_dimr_sf"/>
</dbReference>
<dbReference type="InterPro" id="IPR052195">
    <property type="entry name" value="Bact_Alkyl/Aryl-Sulfatase"/>
</dbReference>
<keyword evidence="2 7" id="KW-0378">Hydrolase</keyword>
<keyword evidence="5" id="KW-0732">Signal</keyword>
<evidence type="ECO:0000256" key="1">
    <source>
        <dbReference type="ARBA" id="ARBA00022723"/>
    </source>
</evidence>
<dbReference type="Pfam" id="PF14863">
    <property type="entry name" value="Alkyl_sulf_dimr"/>
    <property type="match status" value="1"/>
</dbReference>
<evidence type="ECO:0000313" key="7">
    <source>
        <dbReference type="EMBL" id="CAG2151195.1"/>
    </source>
</evidence>
<comment type="caution">
    <text evidence="7">The sequence shown here is derived from an EMBL/GenBank/DDBJ whole genome shotgun (WGS) entry which is preliminary data.</text>
</comment>
<dbReference type="Proteomes" id="UP000672657">
    <property type="component" value="Unassembled WGS sequence"/>
</dbReference>
<dbReference type="InterPro" id="IPR044097">
    <property type="entry name" value="Bds1/SdsA1_MBL-fold"/>
</dbReference>
<evidence type="ECO:0000256" key="4">
    <source>
        <dbReference type="ARBA" id="ARBA00033751"/>
    </source>
</evidence>
<reference evidence="7 8" key="1">
    <citation type="submission" date="2021-03" db="EMBL/GenBank/DDBJ databases">
        <authorList>
            <person name="Peeters C."/>
        </authorList>
    </citation>
    <scope>NUCLEOTIDE SEQUENCE [LARGE SCALE GENOMIC DNA]</scope>
    <source>
        <strain evidence="7 8">LMG 26411</strain>
    </source>
</reference>
<dbReference type="SUPFAM" id="SSF55718">
    <property type="entry name" value="SCP-like"/>
    <property type="match status" value="1"/>
</dbReference>
<accession>A0ABM8TKB3</accession>